<dbReference type="Proteomes" id="UP001218188">
    <property type="component" value="Unassembled WGS sequence"/>
</dbReference>
<feature type="region of interest" description="Disordered" evidence="1">
    <location>
        <begin position="308"/>
        <end position="335"/>
    </location>
</feature>
<comment type="caution">
    <text evidence="2">The sequence shown here is derived from an EMBL/GenBank/DDBJ whole genome shotgun (WGS) entry which is preliminary data.</text>
</comment>
<feature type="compositionally biased region" description="Basic and acidic residues" evidence="1">
    <location>
        <begin position="308"/>
        <end position="320"/>
    </location>
</feature>
<reference evidence="2" key="1">
    <citation type="submission" date="2023-03" db="EMBL/GenBank/DDBJ databases">
        <title>Massive genome expansion in bonnet fungi (Mycena s.s.) driven by repeated elements and novel gene families across ecological guilds.</title>
        <authorList>
            <consortium name="Lawrence Berkeley National Laboratory"/>
            <person name="Harder C.B."/>
            <person name="Miyauchi S."/>
            <person name="Viragh M."/>
            <person name="Kuo A."/>
            <person name="Thoen E."/>
            <person name="Andreopoulos B."/>
            <person name="Lu D."/>
            <person name="Skrede I."/>
            <person name="Drula E."/>
            <person name="Henrissat B."/>
            <person name="Morin E."/>
            <person name="Kohler A."/>
            <person name="Barry K."/>
            <person name="LaButti K."/>
            <person name="Morin E."/>
            <person name="Salamov A."/>
            <person name="Lipzen A."/>
            <person name="Mereny Z."/>
            <person name="Hegedus B."/>
            <person name="Baldrian P."/>
            <person name="Stursova M."/>
            <person name="Weitz H."/>
            <person name="Taylor A."/>
            <person name="Grigoriev I.V."/>
            <person name="Nagy L.G."/>
            <person name="Martin F."/>
            <person name="Kauserud H."/>
        </authorList>
    </citation>
    <scope>NUCLEOTIDE SEQUENCE</scope>
    <source>
        <strain evidence="2">CBHHK200</strain>
    </source>
</reference>
<gene>
    <name evidence="2" type="ORF">C8F04DRAFT_1179549</name>
</gene>
<feature type="compositionally biased region" description="Basic and acidic residues" evidence="1">
    <location>
        <begin position="170"/>
        <end position="241"/>
    </location>
</feature>
<feature type="region of interest" description="Disordered" evidence="1">
    <location>
        <begin position="1"/>
        <end position="23"/>
    </location>
</feature>
<accession>A0AAD6T4Y0</accession>
<name>A0AAD6T4Y0_9AGAR</name>
<evidence type="ECO:0000313" key="3">
    <source>
        <dbReference type="Proteomes" id="UP001218188"/>
    </source>
</evidence>
<protein>
    <submittedName>
        <fullName evidence="2">Uncharacterized protein</fullName>
    </submittedName>
</protein>
<dbReference type="AlphaFoldDB" id="A0AAD6T4Y0"/>
<keyword evidence="3" id="KW-1185">Reference proteome</keyword>
<evidence type="ECO:0000313" key="2">
    <source>
        <dbReference type="EMBL" id="KAJ7038530.1"/>
    </source>
</evidence>
<organism evidence="2 3">
    <name type="scientific">Mycena alexandri</name>
    <dbReference type="NCBI Taxonomy" id="1745969"/>
    <lineage>
        <taxon>Eukaryota</taxon>
        <taxon>Fungi</taxon>
        <taxon>Dikarya</taxon>
        <taxon>Basidiomycota</taxon>
        <taxon>Agaricomycotina</taxon>
        <taxon>Agaricomycetes</taxon>
        <taxon>Agaricomycetidae</taxon>
        <taxon>Agaricales</taxon>
        <taxon>Marasmiineae</taxon>
        <taxon>Mycenaceae</taxon>
        <taxon>Mycena</taxon>
    </lineage>
</organism>
<dbReference type="EMBL" id="JARJCM010000031">
    <property type="protein sequence ID" value="KAJ7038530.1"/>
    <property type="molecule type" value="Genomic_DNA"/>
</dbReference>
<proteinExistence type="predicted"/>
<evidence type="ECO:0000256" key="1">
    <source>
        <dbReference type="SAM" id="MobiDB-lite"/>
    </source>
</evidence>
<sequence length="335" mass="37725">MSEDRDSPMPAQPWEDDNLMTMPGGLPSGMPSSTFGFNPALAPAGWDNGVTDVWGTNDDTPVHANGTHFHSNLFVNGTIHDNSTHYHGSVPVNPSYGFGFTGNQPIPNVPLNPNVWAMAEPRPIGSEPVNQMQLYNPQVHGSEPVNQMQLYDPQVHGSLPVVTTVGTSAEGHRTGRSRVDHEDENRSRGSEAKRREGPHPARDVLDDLREQARFSQQKAREANRDRKRLQHENDELRQQQKDLKEDYYRELKDSVAEDRAALSERFLEQEKAFEVQQKVFEAKRAQLEQVYNDFEAKRSQLERTYAEHMKHHKAEMDKAGAAEVVSQGGVIEDRG</sequence>
<feature type="region of interest" description="Disordered" evidence="1">
    <location>
        <begin position="165"/>
        <end position="241"/>
    </location>
</feature>